<evidence type="ECO:0000313" key="11">
    <source>
        <dbReference type="EMBL" id="RKE04091.1"/>
    </source>
</evidence>
<protein>
    <recommendedName>
        <fullName evidence="7">Tricorn protease homolog</fullName>
        <ecNumber evidence="7">3.4.21.-</ecNumber>
    </recommendedName>
</protein>
<evidence type="ECO:0000256" key="2">
    <source>
        <dbReference type="ARBA" id="ARBA00008524"/>
    </source>
</evidence>
<dbReference type="AlphaFoldDB" id="A0A419X8M6"/>
<feature type="domain" description="Tail specific protease" evidence="10">
    <location>
        <begin position="852"/>
        <end position="1042"/>
    </location>
</feature>
<dbReference type="Gene3D" id="3.30.750.44">
    <property type="match status" value="1"/>
</dbReference>
<dbReference type="InterPro" id="IPR036034">
    <property type="entry name" value="PDZ_sf"/>
</dbReference>
<dbReference type="CDD" id="cd07562">
    <property type="entry name" value="Peptidase_S41_TRI"/>
    <property type="match status" value="1"/>
</dbReference>
<dbReference type="GO" id="GO:0006508">
    <property type="term" value="P:proteolysis"/>
    <property type="evidence" value="ECO:0007669"/>
    <property type="project" value="UniProtKB-UniRule"/>
</dbReference>
<keyword evidence="6 7" id="KW-0720">Serine protease</keyword>
<keyword evidence="4 7" id="KW-0645">Protease</keyword>
<comment type="function">
    <text evidence="7">Degrades oligopeptides.</text>
</comment>
<dbReference type="SUPFAM" id="SSF52096">
    <property type="entry name" value="ClpP/crotonase"/>
    <property type="match status" value="1"/>
</dbReference>
<dbReference type="GO" id="GO:0008236">
    <property type="term" value="F:serine-type peptidase activity"/>
    <property type="evidence" value="ECO:0007669"/>
    <property type="project" value="UniProtKB-UniRule"/>
</dbReference>
<feature type="compositionally biased region" description="Basic and acidic residues" evidence="9">
    <location>
        <begin position="1083"/>
        <end position="1093"/>
    </location>
</feature>
<evidence type="ECO:0000256" key="3">
    <source>
        <dbReference type="ARBA" id="ARBA00022490"/>
    </source>
</evidence>
<dbReference type="InterPro" id="IPR005151">
    <property type="entry name" value="Tail-specific_protease"/>
</dbReference>
<evidence type="ECO:0000256" key="7">
    <source>
        <dbReference type="PIRNR" id="PIRNR036421"/>
    </source>
</evidence>
<evidence type="ECO:0000256" key="8">
    <source>
        <dbReference type="PIRSR" id="PIRSR036421-1"/>
    </source>
</evidence>
<sequence length="1093" mass="123249">MLKIRLRIGVLFIVLMSIIGSAHAKEDVRLLRYPDINNNLIAFVYAGDIWTVDSKGGDATRLTSHMGMELFPKISPDGKWIAFSGEYSGSRQVYVMPATGGTPKQLTYYNSVGLMPPRGGFDNVVLDWTPDSKSILVRMNRTAFGERNGKYFKVGIDGGMEEELQIPEGGFGVFSPDATKMCFAPISREFRTWKRYKGGRAADLWIYDLEKDQSERITKFVGSDQIPSWYKNAIYFASDRDLKLNIYKYDVNSKNLTQMTHHKNFDVMWPSGENGQIAYENGGQLYKLNLETGKEERVVVNINFDNPNTLPFYKNVKGFIENWAVSPSGKRALFDARGDIFSVPAKNGSTINLTQTQGVREMSPSWSPNGKYISYYSDATGEYEIYLLENKKGAKAKQITKGSSSWMYQPKWTPDSKHMVFFDRSLKLKLVNVETGELKVIDKAERNEIRDFSLSPDSDWIAYVKDSSNGQGAIWVYHVSTGKKHALTNDTFGDSSPVFSKDGNFMYFLSNRDFNLDFSSFEFNYLYNNATRIYAMALKADGPKLFPLKNDVEEYKEEVKEESSKSRKKAKGDAAKEQKLKVKIDLDGINNRIVAFPVSSGNYSGLQAVEDGILYRTNGSLHHYMVKKEKDEVILKSVSSYELTADGNKIMYRSGATYGITDLSKAQAPKAGALDLDDMEMKIDPVKEWNQIYTDGWRIFRDYFYVENIHGVDWAKIKADYEPMVKDLGHRADLDYILGEIISETNTGHAYVNYGDFEKVKSVQTGLLGAKLKADLKNGRYIISKIYDGENWNSSRRSPLTEQGVNVKEGQYLISINGHDVTTKVNPYLYLENMVGKSVEITVNSTPSAAGAKTYTIKPIASELELIYLDWVNERRAMVEKLSGGKIGYIHVPNTAVEGNRELHRGMYAYHDKEALIIDDRYNGGGFIPDHMADLLDRDVLSYWHLRGLEPWKTPGVAHDGPKAMLINHYSSSGGDAFPYFFRKKGLGKLIGTRTWGGLVGMSGNAGLVDGGYIAVPRFGIFDENQNWIIEGVGVYPDFEVYDEPHLIAKGIDPCIKKAVEELLKELESQPAKKKVTPPADPNRSEWIEEDIK</sequence>
<dbReference type="PANTHER" id="PTHR43253:SF1">
    <property type="entry name" value="TRICORN PROTEASE HOMOLOG 2-RELATED"/>
    <property type="match status" value="1"/>
</dbReference>
<dbReference type="Pfam" id="PF03572">
    <property type="entry name" value="Peptidase_S41"/>
    <property type="match status" value="1"/>
</dbReference>
<evidence type="ECO:0000256" key="1">
    <source>
        <dbReference type="ARBA" id="ARBA00004496"/>
    </source>
</evidence>
<dbReference type="EMBL" id="RAPQ01000008">
    <property type="protein sequence ID" value="RKE04091.1"/>
    <property type="molecule type" value="Genomic_DNA"/>
</dbReference>
<reference evidence="11 12" key="1">
    <citation type="submission" date="2018-09" db="EMBL/GenBank/DDBJ databases">
        <title>Genomic Encyclopedia of Archaeal and Bacterial Type Strains, Phase II (KMG-II): from individual species to whole genera.</title>
        <authorList>
            <person name="Goeker M."/>
        </authorList>
    </citation>
    <scope>NUCLEOTIDE SEQUENCE [LARGE SCALE GENOMIC DNA]</scope>
    <source>
        <strain evidence="11 12">DSM 21950</strain>
    </source>
</reference>
<dbReference type="InterPro" id="IPR029414">
    <property type="entry name" value="Tricorn_PDZ"/>
</dbReference>
<dbReference type="SUPFAM" id="SSF82171">
    <property type="entry name" value="DPP6 N-terminal domain-like"/>
    <property type="match status" value="1"/>
</dbReference>
<dbReference type="PIRSF" id="PIRSF036421">
    <property type="entry name" value="Tricorn_protease"/>
    <property type="match status" value="1"/>
</dbReference>
<feature type="active site" description="Charge relay system" evidence="8">
    <location>
        <position position="749"/>
    </location>
</feature>
<dbReference type="EC" id="3.4.21.-" evidence="7"/>
<dbReference type="PANTHER" id="PTHR43253">
    <property type="entry name" value="TRICORN PROTEASE HOMOLOG 2-RELATED"/>
    <property type="match status" value="1"/>
</dbReference>
<name>A0A419X8M6_9BACT</name>
<dbReference type="SUPFAM" id="SSF69304">
    <property type="entry name" value="Tricorn protease N-terminal domain"/>
    <property type="match status" value="1"/>
</dbReference>
<keyword evidence="5 7" id="KW-0378">Hydrolase</keyword>
<accession>A0A419X8M6</accession>
<evidence type="ECO:0000256" key="4">
    <source>
        <dbReference type="ARBA" id="ARBA00022670"/>
    </source>
</evidence>
<dbReference type="InterPro" id="IPR028204">
    <property type="entry name" value="Tricorn_C1"/>
</dbReference>
<keyword evidence="12" id="KW-1185">Reference proteome</keyword>
<keyword evidence="3 7" id="KW-0963">Cytoplasm</keyword>
<dbReference type="InterPro" id="IPR029045">
    <property type="entry name" value="ClpP/crotonase-like_dom_sf"/>
</dbReference>
<dbReference type="Pfam" id="PF14685">
    <property type="entry name" value="PDZ_Tricorn"/>
    <property type="match status" value="1"/>
</dbReference>
<dbReference type="InterPro" id="IPR012393">
    <property type="entry name" value="Tricorn_protease"/>
</dbReference>
<feature type="region of interest" description="Disordered" evidence="9">
    <location>
        <begin position="1068"/>
        <end position="1093"/>
    </location>
</feature>
<evidence type="ECO:0000256" key="9">
    <source>
        <dbReference type="SAM" id="MobiDB-lite"/>
    </source>
</evidence>
<dbReference type="Pfam" id="PF26549">
    <property type="entry name" value="Tricorn_N"/>
    <property type="match status" value="1"/>
</dbReference>
<feature type="active site" description="Charge relay system" evidence="8">
    <location>
        <position position="1031"/>
    </location>
</feature>
<feature type="active site" description="Nucleophile" evidence="8">
    <location>
        <position position="973"/>
    </location>
</feature>
<gene>
    <name evidence="11" type="ORF">BXY64_1105</name>
</gene>
<dbReference type="Pfam" id="PF14684">
    <property type="entry name" value="Tricorn_C1"/>
    <property type="match status" value="1"/>
</dbReference>
<comment type="subcellular location">
    <subcellularLocation>
        <location evidence="1 7">Cytoplasm</location>
    </subcellularLocation>
</comment>
<dbReference type="SMART" id="SM00245">
    <property type="entry name" value="TSPc"/>
    <property type="match status" value="1"/>
</dbReference>
<dbReference type="SUPFAM" id="SSF50156">
    <property type="entry name" value="PDZ domain-like"/>
    <property type="match status" value="1"/>
</dbReference>
<evidence type="ECO:0000256" key="6">
    <source>
        <dbReference type="ARBA" id="ARBA00022825"/>
    </source>
</evidence>
<evidence type="ECO:0000259" key="10">
    <source>
        <dbReference type="SMART" id="SM00245"/>
    </source>
</evidence>
<dbReference type="GO" id="GO:0005737">
    <property type="term" value="C:cytoplasm"/>
    <property type="evidence" value="ECO:0007669"/>
    <property type="project" value="UniProtKB-SubCell"/>
</dbReference>
<comment type="caution">
    <text evidence="11">The sequence shown here is derived from an EMBL/GenBank/DDBJ whole genome shotgun (WGS) entry which is preliminary data.</text>
</comment>
<dbReference type="InterPro" id="IPR015943">
    <property type="entry name" value="WD40/YVTN_repeat-like_dom_sf"/>
</dbReference>
<comment type="similarity">
    <text evidence="2 7">Belongs to the peptidase S41B family.</text>
</comment>
<dbReference type="Gene3D" id="2.120.10.60">
    <property type="entry name" value="Tricorn protease N-terminal domain"/>
    <property type="match status" value="1"/>
</dbReference>
<dbReference type="Proteomes" id="UP000284531">
    <property type="component" value="Unassembled WGS sequence"/>
</dbReference>
<dbReference type="Pfam" id="PF26550">
    <property type="entry name" value="Tricorn_2nd"/>
    <property type="match status" value="1"/>
</dbReference>
<dbReference type="Gene3D" id="3.90.226.10">
    <property type="entry name" value="2-enoyl-CoA Hydratase, Chain A, domain 1"/>
    <property type="match status" value="1"/>
</dbReference>
<organism evidence="11 12">
    <name type="scientific">Marinifilum flexuosum</name>
    <dbReference type="NCBI Taxonomy" id="1117708"/>
    <lineage>
        <taxon>Bacteria</taxon>
        <taxon>Pseudomonadati</taxon>
        <taxon>Bacteroidota</taxon>
        <taxon>Bacteroidia</taxon>
        <taxon>Marinilabiliales</taxon>
        <taxon>Marinifilaceae</taxon>
    </lineage>
</organism>
<dbReference type="OrthoDB" id="9815657at2"/>
<evidence type="ECO:0000313" key="12">
    <source>
        <dbReference type="Proteomes" id="UP000284531"/>
    </source>
</evidence>
<dbReference type="Gene3D" id="2.130.10.10">
    <property type="entry name" value="YVTN repeat-like/Quinoprotein amine dehydrogenase"/>
    <property type="match status" value="1"/>
</dbReference>
<dbReference type="RefSeq" id="WP_120238897.1">
    <property type="nucleotide sequence ID" value="NZ_RAPQ01000008.1"/>
</dbReference>
<proteinExistence type="inferred from homology"/>
<dbReference type="Gene3D" id="2.30.42.10">
    <property type="match status" value="1"/>
</dbReference>
<evidence type="ECO:0000256" key="5">
    <source>
        <dbReference type="ARBA" id="ARBA00022801"/>
    </source>
</evidence>